<dbReference type="PANTHER" id="PTHR45694:SF18">
    <property type="entry name" value="GLUTAREDOXIN-1-RELATED"/>
    <property type="match status" value="1"/>
</dbReference>
<evidence type="ECO:0000256" key="2">
    <source>
        <dbReference type="ARBA" id="ARBA00023284"/>
    </source>
</evidence>
<dbReference type="GO" id="GO:0004364">
    <property type="term" value="F:glutathione transferase activity"/>
    <property type="evidence" value="ECO:0007669"/>
    <property type="project" value="UniProtKB-EC"/>
</dbReference>
<dbReference type="GO" id="GO:0005737">
    <property type="term" value="C:cytoplasm"/>
    <property type="evidence" value="ECO:0007669"/>
    <property type="project" value="TreeGrafter"/>
</dbReference>
<dbReference type="InterPro" id="IPR036249">
    <property type="entry name" value="Thioredoxin-like_sf"/>
</dbReference>
<keyword evidence="7" id="KW-1185">Reference proteome</keyword>
<comment type="catalytic activity">
    <reaction evidence="1">
        <text>2 glutathione + H2O2 = glutathione disulfide + 2 H2O</text>
        <dbReference type="Rhea" id="RHEA:16833"/>
        <dbReference type="ChEBI" id="CHEBI:15377"/>
        <dbReference type="ChEBI" id="CHEBI:16240"/>
        <dbReference type="ChEBI" id="CHEBI:57925"/>
        <dbReference type="ChEBI" id="CHEBI:58297"/>
        <dbReference type="EC" id="1.11.1.9"/>
    </reaction>
</comment>
<dbReference type="Proteomes" id="UP001219355">
    <property type="component" value="Chromosome 1"/>
</dbReference>
<comment type="catalytic activity">
    <reaction evidence="4">
        <text>RX + glutathione = an S-substituted glutathione + a halide anion + H(+)</text>
        <dbReference type="Rhea" id="RHEA:16437"/>
        <dbReference type="ChEBI" id="CHEBI:15378"/>
        <dbReference type="ChEBI" id="CHEBI:16042"/>
        <dbReference type="ChEBI" id="CHEBI:17792"/>
        <dbReference type="ChEBI" id="CHEBI:57925"/>
        <dbReference type="ChEBI" id="CHEBI:90779"/>
        <dbReference type="EC" id="2.5.1.18"/>
    </reaction>
</comment>
<name>A0AAF0IG46_9EURO</name>
<keyword evidence="2" id="KW-0676">Redox-active center</keyword>
<dbReference type="SUPFAM" id="SSF52833">
    <property type="entry name" value="Thioredoxin-like"/>
    <property type="match status" value="1"/>
</dbReference>
<evidence type="ECO:0000259" key="5">
    <source>
        <dbReference type="Pfam" id="PF00462"/>
    </source>
</evidence>
<dbReference type="PANTHER" id="PTHR45694">
    <property type="entry name" value="GLUTAREDOXIN 2"/>
    <property type="match status" value="1"/>
</dbReference>
<accession>A0AAF0IG46</accession>
<reference evidence="6" key="1">
    <citation type="submission" date="2023-03" db="EMBL/GenBank/DDBJ databases">
        <title>Emydomyces testavorans Genome Sequence.</title>
        <authorList>
            <person name="Hoyer L."/>
        </authorList>
    </citation>
    <scope>NUCLEOTIDE SEQUENCE</scope>
    <source>
        <strain evidence="6">16-2883</strain>
    </source>
</reference>
<evidence type="ECO:0000313" key="6">
    <source>
        <dbReference type="EMBL" id="WEW55258.1"/>
    </source>
</evidence>
<feature type="domain" description="Glutaredoxin" evidence="5">
    <location>
        <begin position="17"/>
        <end position="79"/>
    </location>
</feature>
<dbReference type="InterPro" id="IPR014025">
    <property type="entry name" value="Glutaredoxin_subgr"/>
</dbReference>
<dbReference type="InterPro" id="IPR011899">
    <property type="entry name" value="Glutaredoxin_euk/vir"/>
</dbReference>
<proteinExistence type="predicted"/>
<evidence type="ECO:0000256" key="4">
    <source>
        <dbReference type="ARBA" id="ARBA00047960"/>
    </source>
</evidence>
<dbReference type="Gene3D" id="3.40.30.10">
    <property type="entry name" value="Glutaredoxin"/>
    <property type="match status" value="1"/>
</dbReference>
<dbReference type="GO" id="GO:0015038">
    <property type="term" value="F:glutathione disulfide oxidoreductase activity"/>
    <property type="evidence" value="ECO:0007669"/>
    <property type="project" value="TreeGrafter"/>
</dbReference>
<gene>
    <name evidence="6" type="primary">TTR1</name>
    <name evidence="6" type="ORF">PRK78_000687</name>
</gene>
<dbReference type="InterPro" id="IPR002109">
    <property type="entry name" value="Glutaredoxin"/>
</dbReference>
<dbReference type="PRINTS" id="PR00160">
    <property type="entry name" value="GLUTAREDOXIN"/>
</dbReference>
<dbReference type="GO" id="GO:0005634">
    <property type="term" value="C:nucleus"/>
    <property type="evidence" value="ECO:0007669"/>
    <property type="project" value="TreeGrafter"/>
</dbReference>
<dbReference type="EMBL" id="CP120627">
    <property type="protein sequence ID" value="WEW55258.1"/>
    <property type="molecule type" value="Genomic_DNA"/>
</dbReference>
<evidence type="ECO:0000256" key="3">
    <source>
        <dbReference type="ARBA" id="ARBA00035808"/>
    </source>
</evidence>
<dbReference type="GO" id="GO:0004602">
    <property type="term" value="F:glutathione peroxidase activity"/>
    <property type="evidence" value="ECO:0007669"/>
    <property type="project" value="UniProtKB-EC"/>
</dbReference>
<protein>
    <submittedName>
        <fullName evidence="6">Glutaredoxin</fullName>
    </submittedName>
</protein>
<sequence>MSAAKQKAQAIIADNPVVVFSKSWCGYCRAAKSLLNEQGATFYAMELDQVDDGAAIQEALAEITHQRTVPSIFIDHKHIGGNSDLQARRAELPGLLRAAGALKE</sequence>
<organism evidence="6 7">
    <name type="scientific">Emydomyces testavorans</name>
    <dbReference type="NCBI Taxonomy" id="2070801"/>
    <lineage>
        <taxon>Eukaryota</taxon>
        <taxon>Fungi</taxon>
        <taxon>Dikarya</taxon>
        <taxon>Ascomycota</taxon>
        <taxon>Pezizomycotina</taxon>
        <taxon>Eurotiomycetes</taxon>
        <taxon>Eurotiomycetidae</taxon>
        <taxon>Onygenales</taxon>
        <taxon>Nannizziopsiaceae</taxon>
        <taxon>Emydomyces</taxon>
    </lineage>
</organism>
<evidence type="ECO:0000256" key="1">
    <source>
        <dbReference type="ARBA" id="ARBA00000217"/>
    </source>
</evidence>
<dbReference type="FunFam" id="3.40.30.10:FF:000026">
    <property type="entry name" value="Glutaredoxin 2"/>
    <property type="match status" value="1"/>
</dbReference>
<comment type="catalytic activity">
    <reaction evidence="3">
        <text>1-chloro-2,4-dinitrobenzene + glutathione = 2,4-dinitrophenyl-S-glutathione + chloride + H(+)</text>
        <dbReference type="Rhea" id="RHEA:51220"/>
        <dbReference type="ChEBI" id="CHEBI:15378"/>
        <dbReference type="ChEBI" id="CHEBI:17996"/>
        <dbReference type="ChEBI" id="CHEBI:34718"/>
        <dbReference type="ChEBI" id="CHEBI:57925"/>
        <dbReference type="ChEBI" id="CHEBI:133977"/>
        <dbReference type="EC" id="2.5.1.18"/>
    </reaction>
</comment>
<evidence type="ECO:0000313" key="7">
    <source>
        <dbReference type="Proteomes" id="UP001219355"/>
    </source>
</evidence>
<dbReference type="CDD" id="cd03419">
    <property type="entry name" value="GRX_GRXh_1_2_like"/>
    <property type="match status" value="1"/>
</dbReference>
<dbReference type="GO" id="GO:0034599">
    <property type="term" value="P:cellular response to oxidative stress"/>
    <property type="evidence" value="ECO:0007669"/>
    <property type="project" value="TreeGrafter"/>
</dbReference>
<dbReference type="AlphaFoldDB" id="A0AAF0IG46"/>
<dbReference type="Pfam" id="PF00462">
    <property type="entry name" value="Glutaredoxin"/>
    <property type="match status" value="1"/>
</dbReference>
<dbReference type="NCBIfam" id="TIGR02180">
    <property type="entry name" value="GRX_euk"/>
    <property type="match status" value="1"/>
</dbReference>